<feature type="disulfide bond" evidence="7">
    <location>
        <begin position="79"/>
        <end position="95"/>
    </location>
</feature>
<evidence type="ECO:0000313" key="9">
    <source>
        <dbReference type="Proteomes" id="UP001146351"/>
    </source>
</evidence>
<feature type="disulfide bond" evidence="7">
    <location>
        <begin position="57"/>
        <end position="68"/>
    </location>
</feature>
<dbReference type="GO" id="GO:0005758">
    <property type="term" value="C:mitochondrial intermembrane space"/>
    <property type="evidence" value="ECO:0007669"/>
    <property type="project" value="UniProtKB-SubCell"/>
</dbReference>
<dbReference type="Pfam" id="PF08991">
    <property type="entry name" value="CMC4"/>
    <property type="match status" value="1"/>
</dbReference>
<dbReference type="PANTHER" id="PTHR15590">
    <property type="entry name" value="CX9C MOTIF-CONTAINING PROTEIN 4"/>
    <property type="match status" value="1"/>
</dbReference>
<keyword evidence="5" id="KW-0496">Mitochondrion</keyword>
<sequence>MASPTKAENLFCAFDTSSSCSLRFVQLQFVRAVMGNLKQDLSHQQPCHPRACAIQDCLTKNSYNEDKCQAQIDALYECCNAFYQERGDQATTVSCPKAHLLRLKMKQRAQAGENQG</sequence>
<dbReference type="OrthoDB" id="13601at2759"/>
<name>A0A9W9IRY4_9EURO</name>
<evidence type="ECO:0000256" key="2">
    <source>
        <dbReference type="ARBA" id="ARBA00009858"/>
    </source>
</evidence>
<dbReference type="SUPFAM" id="SSF47072">
    <property type="entry name" value="Cysteine alpha-hairpin motif"/>
    <property type="match status" value="1"/>
</dbReference>
<dbReference type="Proteomes" id="UP001146351">
    <property type="component" value="Unassembled WGS sequence"/>
</dbReference>
<keyword evidence="4" id="KW-0677">Repeat</keyword>
<evidence type="ECO:0000313" key="8">
    <source>
        <dbReference type="EMBL" id="KAJ5180661.1"/>
    </source>
</evidence>
<evidence type="ECO:0000256" key="5">
    <source>
        <dbReference type="ARBA" id="ARBA00023128"/>
    </source>
</evidence>
<dbReference type="EMBL" id="JAPQKO010000002">
    <property type="protein sequence ID" value="KAJ5180661.1"/>
    <property type="molecule type" value="Genomic_DNA"/>
</dbReference>
<organism evidence="8 9">
    <name type="scientific">Penicillium capsulatum</name>
    <dbReference type="NCBI Taxonomy" id="69766"/>
    <lineage>
        <taxon>Eukaryota</taxon>
        <taxon>Fungi</taxon>
        <taxon>Dikarya</taxon>
        <taxon>Ascomycota</taxon>
        <taxon>Pezizomycotina</taxon>
        <taxon>Eurotiomycetes</taxon>
        <taxon>Eurotiomycetidae</taxon>
        <taxon>Eurotiales</taxon>
        <taxon>Aspergillaceae</taxon>
        <taxon>Penicillium</taxon>
    </lineage>
</organism>
<dbReference type="InterPro" id="IPR009069">
    <property type="entry name" value="Cys_alpha_HP_mot_SF"/>
</dbReference>
<comment type="similarity">
    <text evidence="2">Belongs to the CMC4 family.</text>
</comment>
<proteinExistence type="inferred from homology"/>
<feature type="disulfide bond" evidence="7">
    <location>
        <begin position="47"/>
        <end position="78"/>
    </location>
</feature>
<dbReference type="InterPro" id="IPR027179">
    <property type="entry name" value="CMC4"/>
</dbReference>
<dbReference type="PANTHER" id="PTHR15590:SF0">
    <property type="entry name" value="CX9C MOTIF-CONTAINING PROTEIN 4"/>
    <property type="match status" value="1"/>
</dbReference>
<keyword evidence="9" id="KW-1185">Reference proteome</keyword>
<dbReference type="AlphaFoldDB" id="A0A9W9IRY4"/>
<reference evidence="8" key="2">
    <citation type="journal article" date="2023" name="IMA Fungus">
        <title>Comparative genomic study of the Penicillium genus elucidates a diverse pangenome and 15 lateral gene transfer events.</title>
        <authorList>
            <person name="Petersen C."/>
            <person name="Sorensen T."/>
            <person name="Nielsen M.R."/>
            <person name="Sondergaard T.E."/>
            <person name="Sorensen J.L."/>
            <person name="Fitzpatrick D.A."/>
            <person name="Frisvad J.C."/>
            <person name="Nielsen K.L."/>
        </authorList>
    </citation>
    <scope>NUCLEOTIDE SEQUENCE</scope>
    <source>
        <strain evidence="8">IBT 21917</strain>
    </source>
</reference>
<evidence type="ECO:0000256" key="1">
    <source>
        <dbReference type="ARBA" id="ARBA00004569"/>
    </source>
</evidence>
<comment type="caution">
    <text evidence="8">The sequence shown here is derived from an EMBL/GenBank/DDBJ whole genome shotgun (WGS) entry which is preliminary data.</text>
</comment>
<keyword evidence="6 7" id="KW-1015">Disulfide bond</keyword>
<evidence type="ECO:0000256" key="3">
    <source>
        <dbReference type="ARBA" id="ARBA00019406"/>
    </source>
</evidence>
<reference evidence="8" key="1">
    <citation type="submission" date="2022-11" db="EMBL/GenBank/DDBJ databases">
        <authorList>
            <person name="Petersen C."/>
        </authorList>
    </citation>
    <scope>NUCLEOTIDE SEQUENCE</scope>
    <source>
        <strain evidence="8">IBT 21917</strain>
    </source>
</reference>
<evidence type="ECO:0000256" key="7">
    <source>
        <dbReference type="PIRSR" id="PIRSR627179-50"/>
    </source>
</evidence>
<gene>
    <name evidence="8" type="ORF">N7492_003871</name>
</gene>
<dbReference type="Gene3D" id="1.10.287.1130">
    <property type="entry name" value="CytochromE C oxidase copper chaperone"/>
    <property type="match status" value="1"/>
</dbReference>
<evidence type="ECO:0000256" key="6">
    <source>
        <dbReference type="ARBA" id="ARBA00023157"/>
    </source>
</evidence>
<comment type="subcellular location">
    <subcellularLocation>
        <location evidence="1">Mitochondrion intermembrane space</location>
    </subcellularLocation>
</comment>
<dbReference type="PROSITE" id="PS51808">
    <property type="entry name" value="CHCH"/>
    <property type="match status" value="1"/>
</dbReference>
<accession>A0A9W9IRY4</accession>
<protein>
    <recommendedName>
        <fullName evidence="3">Cx9C motif-containing protein 4, mitochondrial</fullName>
    </recommendedName>
</protein>
<evidence type="ECO:0000256" key="4">
    <source>
        <dbReference type="ARBA" id="ARBA00022737"/>
    </source>
</evidence>
<dbReference type="FunFam" id="1.10.287.1130:FF:000008">
    <property type="entry name" value="Cx9C motif-containing protein 4, mitochondrial"/>
    <property type="match status" value="1"/>
</dbReference>